<proteinExistence type="predicted"/>
<organism evidence="2 3">
    <name type="scientific">Knipowitschia caucasica</name>
    <name type="common">Caucasian dwarf goby</name>
    <name type="synonym">Pomatoschistus caucasicus</name>
    <dbReference type="NCBI Taxonomy" id="637954"/>
    <lineage>
        <taxon>Eukaryota</taxon>
        <taxon>Metazoa</taxon>
        <taxon>Chordata</taxon>
        <taxon>Craniata</taxon>
        <taxon>Vertebrata</taxon>
        <taxon>Euteleostomi</taxon>
        <taxon>Actinopterygii</taxon>
        <taxon>Neopterygii</taxon>
        <taxon>Teleostei</taxon>
        <taxon>Neoteleostei</taxon>
        <taxon>Acanthomorphata</taxon>
        <taxon>Gobiaria</taxon>
        <taxon>Gobiiformes</taxon>
        <taxon>Gobioidei</taxon>
        <taxon>Gobiidae</taxon>
        <taxon>Gobiinae</taxon>
        <taxon>Knipowitschia</taxon>
    </lineage>
</organism>
<keyword evidence="3" id="KW-1185">Reference proteome</keyword>
<gene>
    <name evidence="2" type="ORF">KC01_LOCUS41478</name>
</gene>
<feature type="chain" id="PRO_5043931962" evidence="1">
    <location>
        <begin position="19"/>
        <end position="109"/>
    </location>
</feature>
<evidence type="ECO:0000256" key="1">
    <source>
        <dbReference type="SAM" id="SignalP"/>
    </source>
</evidence>
<feature type="signal peptide" evidence="1">
    <location>
        <begin position="1"/>
        <end position="18"/>
    </location>
</feature>
<dbReference type="Proteomes" id="UP001497482">
    <property type="component" value="Chromosome 9"/>
</dbReference>
<reference evidence="2 3" key="1">
    <citation type="submission" date="2024-04" db="EMBL/GenBank/DDBJ databases">
        <authorList>
            <person name="Waldvogel A.-M."/>
            <person name="Schoenle A."/>
        </authorList>
    </citation>
    <scope>NUCLEOTIDE SEQUENCE [LARGE SCALE GENOMIC DNA]</scope>
</reference>
<protein>
    <submittedName>
        <fullName evidence="2">Uncharacterized protein</fullName>
    </submittedName>
</protein>
<dbReference type="AlphaFoldDB" id="A0AAV2MQ75"/>
<accession>A0AAV2MQ75</accession>
<name>A0AAV2MQ75_KNICA</name>
<evidence type="ECO:0000313" key="2">
    <source>
        <dbReference type="EMBL" id="CAL1615548.1"/>
    </source>
</evidence>
<sequence length="109" mass="12245">MCPNLIQILFSVLVQTQALTWSDLCPSPVLQVQTEDSSRVAPGGYRTLIQQVGLAFEWDVKVQLNKSTIKALAHAVHKDLCYGRDKSSVRMAAQNDPSYKLEILECIRR</sequence>
<dbReference type="EMBL" id="OZ035831">
    <property type="protein sequence ID" value="CAL1615548.1"/>
    <property type="molecule type" value="Genomic_DNA"/>
</dbReference>
<keyword evidence="1" id="KW-0732">Signal</keyword>
<evidence type="ECO:0000313" key="3">
    <source>
        <dbReference type="Proteomes" id="UP001497482"/>
    </source>
</evidence>